<evidence type="ECO:0000313" key="1">
    <source>
        <dbReference type="EMBL" id="DAD95525.1"/>
    </source>
</evidence>
<dbReference type="EMBL" id="BK015193">
    <property type="protein sequence ID" value="DAD95525.1"/>
    <property type="molecule type" value="Genomic_DNA"/>
</dbReference>
<sequence length="271" mass="29792">MLDIKYKSNAGTVIPLNSGVYVGKPNDLFSREWDYKIGYRALATASRGARKVSFKAFFANMAQADAFRRCADTDMQKGTPGTIYVNDWFQRCFVVASEVDGVGDDFFATKLTLVLLDGVWRRGTTTAFVPVQSSADYEFLDLPHDLPYDLGVTTPLQYAINPGYSDSPAKFVVYGPAVNPSVRLAGNLYQVDVTVPEGGYMDIDPLRRTVTVVAADGTTMDAFSKAHRGSGVGSGKYIFEHVPVGTSEISWDNSFGFDLTLYEEEGEPAWF</sequence>
<organism evidence="1">
    <name type="scientific">Siphoviridae sp. ctFbs2</name>
    <dbReference type="NCBI Taxonomy" id="2826213"/>
    <lineage>
        <taxon>Viruses</taxon>
        <taxon>Duplodnaviria</taxon>
        <taxon>Heunggongvirae</taxon>
        <taxon>Uroviricota</taxon>
        <taxon>Caudoviricetes</taxon>
    </lineage>
</organism>
<accession>A0A8S5NL42</accession>
<protein>
    <submittedName>
        <fullName evidence="1">Uncharacterized protein</fullName>
    </submittedName>
</protein>
<name>A0A8S5NL42_9CAUD</name>
<proteinExistence type="predicted"/>
<reference evidence="1" key="1">
    <citation type="journal article" date="2021" name="Proc. Natl. Acad. Sci. U.S.A.">
        <title>A Catalog of Tens of Thousands of Viruses from Human Metagenomes Reveals Hidden Associations with Chronic Diseases.</title>
        <authorList>
            <person name="Tisza M.J."/>
            <person name="Buck C.B."/>
        </authorList>
    </citation>
    <scope>NUCLEOTIDE SEQUENCE</scope>
    <source>
        <strain evidence="1">CtFbs2</strain>
    </source>
</reference>